<feature type="region of interest" description="Disordered" evidence="1">
    <location>
        <begin position="18"/>
        <end position="41"/>
    </location>
</feature>
<feature type="signal peptide" evidence="2">
    <location>
        <begin position="1"/>
        <end position="15"/>
    </location>
</feature>
<evidence type="ECO:0008006" key="5">
    <source>
        <dbReference type="Google" id="ProtNLM"/>
    </source>
</evidence>
<gene>
    <name evidence="3" type="ORF">J2T07_001105</name>
</gene>
<dbReference type="Proteomes" id="UP001237737">
    <property type="component" value="Unassembled WGS sequence"/>
</dbReference>
<protein>
    <recommendedName>
        <fullName evidence="5">Lipoprotein</fullName>
    </recommendedName>
</protein>
<feature type="compositionally biased region" description="Pro residues" evidence="1">
    <location>
        <begin position="20"/>
        <end position="29"/>
    </location>
</feature>
<organism evidence="3 4">
    <name type="scientific">Luteibacter jiangsuensis</name>
    <dbReference type="NCBI Taxonomy" id="637577"/>
    <lineage>
        <taxon>Bacteria</taxon>
        <taxon>Pseudomonadati</taxon>
        <taxon>Pseudomonadota</taxon>
        <taxon>Gammaproteobacteria</taxon>
        <taxon>Lysobacterales</taxon>
        <taxon>Rhodanobacteraceae</taxon>
        <taxon>Luteibacter</taxon>
    </lineage>
</organism>
<dbReference type="EMBL" id="JAUSSK010000002">
    <property type="protein sequence ID" value="MDQ0008928.1"/>
    <property type="molecule type" value="Genomic_DNA"/>
</dbReference>
<keyword evidence="4" id="KW-1185">Reference proteome</keyword>
<reference evidence="3 4" key="1">
    <citation type="submission" date="2023-07" db="EMBL/GenBank/DDBJ databases">
        <title>Sorghum-associated microbial communities from plants grown in Nebraska, USA.</title>
        <authorList>
            <person name="Schachtman D."/>
        </authorList>
    </citation>
    <scope>NUCLEOTIDE SEQUENCE [LARGE SCALE GENOMIC DNA]</scope>
    <source>
        <strain evidence="3 4">CC60</strain>
    </source>
</reference>
<keyword evidence="2" id="KW-0732">Signal</keyword>
<proteinExistence type="predicted"/>
<feature type="chain" id="PRO_5045409415" description="Lipoprotein" evidence="2">
    <location>
        <begin position="16"/>
        <end position="70"/>
    </location>
</feature>
<sequence length="70" mass="7553">MIRIALPVMVALACAACSKPPQPNEPPTPQARVETPWDSMEAQKKKAQDVQKVVDDQAKAQAKAVEAQAQ</sequence>
<evidence type="ECO:0000256" key="2">
    <source>
        <dbReference type="SAM" id="SignalP"/>
    </source>
</evidence>
<dbReference type="RefSeq" id="WP_306848014.1">
    <property type="nucleotide sequence ID" value="NZ_JAUSSK010000002.1"/>
</dbReference>
<evidence type="ECO:0000256" key="1">
    <source>
        <dbReference type="SAM" id="MobiDB-lite"/>
    </source>
</evidence>
<evidence type="ECO:0000313" key="3">
    <source>
        <dbReference type="EMBL" id="MDQ0008928.1"/>
    </source>
</evidence>
<accession>A0ABT9SVB2</accession>
<evidence type="ECO:0000313" key="4">
    <source>
        <dbReference type="Proteomes" id="UP001237737"/>
    </source>
</evidence>
<comment type="caution">
    <text evidence="3">The sequence shown here is derived from an EMBL/GenBank/DDBJ whole genome shotgun (WGS) entry which is preliminary data.</text>
</comment>
<name>A0ABT9SVB2_9GAMM</name>